<accession>A0A8H4RGE6</accession>
<dbReference type="Gene3D" id="3.40.30.10">
    <property type="entry name" value="Glutaredoxin"/>
    <property type="match status" value="1"/>
</dbReference>
<evidence type="ECO:0000313" key="6">
    <source>
        <dbReference type="EMBL" id="KAF4628458.1"/>
    </source>
</evidence>
<reference evidence="6 7" key="1">
    <citation type="submission" date="2020-03" db="EMBL/GenBank/DDBJ databases">
        <title>Draft Genome Sequence of Cudoniella acicularis.</title>
        <authorList>
            <person name="Buettner E."/>
            <person name="Kellner H."/>
        </authorList>
    </citation>
    <scope>NUCLEOTIDE SEQUENCE [LARGE SCALE GENOMIC DNA]</scope>
    <source>
        <strain evidence="6 7">DSM 108380</strain>
    </source>
</reference>
<dbReference type="GO" id="GO:0005737">
    <property type="term" value="C:cytoplasm"/>
    <property type="evidence" value="ECO:0007669"/>
    <property type="project" value="TreeGrafter"/>
</dbReference>
<evidence type="ECO:0000256" key="3">
    <source>
        <dbReference type="ARBA" id="ARBA00047960"/>
    </source>
</evidence>
<dbReference type="PANTHER" id="PTHR43900:SF3">
    <property type="entry name" value="GLUTATHIONE S-TRANSFERASE RHO"/>
    <property type="match status" value="1"/>
</dbReference>
<keyword evidence="7" id="KW-1185">Reference proteome</keyword>
<dbReference type="SUPFAM" id="SSF47616">
    <property type="entry name" value="GST C-terminal domain-like"/>
    <property type="match status" value="1"/>
</dbReference>
<dbReference type="Pfam" id="PF13409">
    <property type="entry name" value="GST_N_2"/>
    <property type="match status" value="1"/>
</dbReference>
<gene>
    <name evidence="6" type="ORF">G7Y89_g9695</name>
</gene>
<dbReference type="Pfam" id="PF00043">
    <property type="entry name" value="GST_C"/>
    <property type="match status" value="1"/>
</dbReference>
<dbReference type="EC" id="2.5.1.18" evidence="1"/>
<dbReference type="SFLD" id="SFLDG01154">
    <property type="entry name" value="Main.5:_Phi-like"/>
    <property type="match status" value="1"/>
</dbReference>
<evidence type="ECO:0000259" key="4">
    <source>
        <dbReference type="PROSITE" id="PS50404"/>
    </source>
</evidence>
<dbReference type="InterPro" id="IPR036249">
    <property type="entry name" value="Thioredoxin-like_sf"/>
</dbReference>
<evidence type="ECO:0000313" key="7">
    <source>
        <dbReference type="Proteomes" id="UP000566819"/>
    </source>
</evidence>
<evidence type="ECO:0000256" key="2">
    <source>
        <dbReference type="ARBA" id="ARBA00022679"/>
    </source>
</evidence>
<dbReference type="CDD" id="cd03053">
    <property type="entry name" value="GST_N_Phi"/>
    <property type="match status" value="1"/>
</dbReference>
<dbReference type="PROSITE" id="PS50405">
    <property type="entry name" value="GST_CTER"/>
    <property type="match status" value="1"/>
</dbReference>
<dbReference type="InterPro" id="IPR040079">
    <property type="entry name" value="Glutathione_S-Trfase"/>
</dbReference>
<sequence>MVLKLHCLPSSTCSRRVLVTLEEAGIPYEIVDVNLFAGEQKGASHLKLQPFGKIPVLDDDGFILYESRAICKYIAKKYGKGKLIPQDGDLKAFALFEQACSVELCQYDGPSFKICYEKVFKQMRGQGPPDEAILEPARKEIEIVFAVYENTLSKQAYLAGDELTVVDLYHLSNGNYIRGVGEKGLFEKFPHVEKWFSGLENSESWKKTISLGKPLPGR</sequence>
<name>A0A8H4RGE6_9HELO</name>
<dbReference type="SFLD" id="SFLDS00019">
    <property type="entry name" value="Glutathione_Transferase_(cytos"/>
    <property type="match status" value="1"/>
</dbReference>
<dbReference type="SUPFAM" id="SSF52833">
    <property type="entry name" value="Thioredoxin-like"/>
    <property type="match status" value="1"/>
</dbReference>
<evidence type="ECO:0000259" key="5">
    <source>
        <dbReference type="PROSITE" id="PS50405"/>
    </source>
</evidence>
<dbReference type="PROSITE" id="PS50404">
    <property type="entry name" value="GST_NTER"/>
    <property type="match status" value="1"/>
</dbReference>
<proteinExistence type="predicted"/>
<dbReference type="GO" id="GO:0004364">
    <property type="term" value="F:glutathione transferase activity"/>
    <property type="evidence" value="ECO:0007669"/>
    <property type="project" value="UniProtKB-EC"/>
</dbReference>
<comment type="catalytic activity">
    <reaction evidence="3">
        <text>RX + glutathione = an S-substituted glutathione + a halide anion + H(+)</text>
        <dbReference type="Rhea" id="RHEA:16437"/>
        <dbReference type="ChEBI" id="CHEBI:15378"/>
        <dbReference type="ChEBI" id="CHEBI:16042"/>
        <dbReference type="ChEBI" id="CHEBI:17792"/>
        <dbReference type="ChEBI" id="CHEBI:57925"/>
        <dbReference type="ChEBI" id="CHEBI:90779"/>
        <dbReference type="EC" id="2.5.1.18"/>
    </reaction>
</comment>
<dbReference type="EMBL" id="JAAMPI010000810">
    <property type="protein sequence ID" value="KAF4628458.1"/>
    <property type="molecule type" value="Genomic_DNA"/>
</dbReference>
<dbReference type="SFLD" id="SFLDG00358">
    <property type="entry name" value="Main_(cytGST)"/>
    <property type="match status" value="1"/>
</dbReference>
<organism evidence="6 7">
    <name type="scientific">Cudoniella acicularis</name>
    <dbReference type="NCBI Taxonomy" id="354080"/>
    <lineage>
        <taxon>Eukaryota</taxon>
        <taxon>Fungi</taxon>
        <taxon>Dikarya</taxon>
        <taxon>Ascomycota</taxon>
        <taxon>Pezizomycotina</taxon>
        <taxon>Leotiomycetes</taxon>
        <taxon>Helotiales</taxon>
        <taxon>Tricladiaceae</taxon>
        <taxon>Cudoniella</taxon>
    </lineage>
</organism>
<keyword evidence="2" id="KW-0808">Transferase</keyword>
<dbReference type="InterPro" id="IPR010987">
    <property type="entry name" value="Glutathione-S-Trfase_C-like"/>
</dbReference>
<dbReference type="InterPro" id="IPR036282">
    <property type="entry name" value="Glutathione-S-Trfase_C_sf"/>
</dbReference>
<feature type="domain" description="GST C-terminal" evidence="5">
    <location>
        <begin position="89"/>
        <end position="218"/>
    </location>
</feature>
<dbReference type="PANTHER" id="PTHR43900">
    <property type="entry name" value="GLUTATHIONE S-TRANSFERASE RHO"/>
    <property type="match status" value="1"/>
</dbReference>
<feature type="domain" description="GST N-terminal" evidence="4">
    <location>
        <begin position="1"/>
        <end position="82"/>
    </location>
</feature>
<dbReference type="FunFam" id="3.40.30.10:FF:000039">
    <property type="entry name" value="Glutathione S-transferase domain"/>
    <property type="match status" value="1"/>
</dbReference>
<dbReference type="InterPro" id="IPR004046">
    <property type="entry name" value="GST_C"/>
</dbReference>
<evidence type="ECO:0000256" key="1">
    <source>
        <dbReference type="ARBA" id="ARBA00012452"/>
    </source>
</evidence>
<comment type="caution">
    <text evidence="6">The sequence shown here is derived from an EMBL/GenBank/DDBJ whole genome shotgun (WGS) entry which is preliminary data.</text>
</comment>
<dbReference type="AlphaFoldDB" id="A0A8H4RGE6"/>
<protein>
    <recommendedName>
        <fullName evidence="1">glutathione transferase</fullName>
        <ecNumber evidence="1">2.5.1.18</ecNumber>
    </recommendedName>
</protein>
<dbReference type="GO" id="GO:0043295">
    <property type="term" value="F:glutathione binding"/>
    <property type="evidence" value="ECO:0007669"/>
    <property type="project" value="TreeGrafter"/>
</dbReference>
<dbReference type="OrthoDB" id="249703at2759"/>
<dbReference type="Gene3D" id="1.20.1050.10">
    <property type="match status" value="1"/>
</dbReference>
<dbReference type="Proteomes" id="UP000566819">
    <property type="component" value="Unassembled WGS sequence"/>
</dbReference>
<dbReference type="InterPro" id="IPR004045">
    <property type="entry name" value="Glutathione_S-Trfase_N"/>
</dbReference>
<dbReference type="GO" id="GO:0006749">
    <property type="term" value="P:glutathione metabolic process"/>
    <property type="evidence" value="ECO:0007669"/>
    <property type="project" value="TreeGrafter"/>
</dbReference>